<comment type="caution">
    <text evidence="1">The sequence shown here is derived from an EMBL/GenBank/DDBJ whole genome shotgun (WGS) entry which is preliminary data.</text>
</comment>
<accession>A0A392V8N1</accession>
<dbReference type="AlphaFoldDB" id="A0A392V8N1"/>
<dbReference type="EMBL" id="LXQA011094081">
    <property type="protein sequence ID" value="MCI84567.1"/>
    <property type="molecule type" value="Genomic_DNA"/>
</dbReference>
<proteinExistence type="predicted"/>
<name>A0A392V8N1_9FABA</name>
<feature type="non-terminal residue" evidence="1">
    <location>
        <position position="42"/>
    </location>
</feature>
<dbReference type="Proteomes" id="UP000265520">
    <property type="component" value="Unassembled WGS sequence"/>
</dbReference>
<evidence type="ECO:0000313" key="2">
    <source>
        <dbReference type="Proteomes" id="UP000265520"/>
    </source>
</evidence>
<evidence type="ECO:0008006" key="3">
    <source>
        <dbReference type="Google" id="ProtNLM"/>
    </source>
</evidence>
<sequence length="42" mass="4152">MTASASSNDGADKWTIFVDGASGPTGAGAGIILENENGILIE</sequence>
<reference evidence="1 2" key="1">
    <citation type="journal article" date="2018" name="Front. Plant Sci.">
        <title>Red Clover (Trifolium pratense) and Zigzag Clover (T. medium) - A Picture of Genomic Similarities and Differences.</title>
        <authorList>
            <person name="Dluhosova J."/>
            <person name="Istvanek J."/>
            <person name="Nedelnik J."/>
            <person name="Repkova J."/>
        </authorList>
    </citation>
    <scope>NUCLEOTIDE SEQUENCE [LARGE SCALE GENOMIC DNA]</scope>
    <source>
        <strain evidence="2">cv. 10/8</strain>
        <tissue evidence="1">Leaf</tissue>
    </source>
</reference>
<keyword evidence="2" id="KW-1185">Reference proteome</keyword>
<organism evidence="1 2">
    <name type="scientific">Trifolium medium</name>
    <dbReference type="NCBI Taxonomy" id="97028"/>
    <lineage>
        <taxon>Eukaryota</taxon>
        <taxon>Viridiplantae</taxon>
        <taxon>Streptophyta</taxon>
        <taxon>Embryophyta</taxon>
        <taxon>Tracheophyta</taxon>
        <taxon>Spermatophyta</taxon>
        <taxon>Magnoliopsida</taxon>
        <taxon>eudicotyledons</taxon>
        <taxon>Gunneridae</taxon>
        <taxon>Pentapetalae</taxon>
        <taxon>rosids</taxon>
        <taxon>fabids</taxon>
        <taxon>Fabales</taxon>
        <taxon>Fabaceae</taxon>
        <taxon>Papilionoideae</taxon>
        <taxon>50 kb inversion clade</taxon>
        <taxon>NPAAA clade</taxon>
        <taxon>Hologalegina</taxon>
        <taxon>IRL clade</taxon>
        <taxon>Trifolieae</taxon>
        <taxon>Trifolium</taxon>
    </lineage>
</organism>
<evidence type="ECO:0000313" key="1">
    <source>
        <dbReference type="EMBL" id="MCI84567.1"/>
    </source>
</evidence>
<protein>
    <recommendedName>
        <fullName evidence="3">Gag-pol polyprotein</fullName>
    </recommendedName>
</protein>